<keyword evidence="4" id="KW-1003">Cell membrane</keyword>
<feature type="region of interest" description="Disordered" evidence="9">
    <location>
        <begin position="352"/>
        <end position="388"/>
    </location>
</feature>
<evidence type="ECO:0000256" key="3">
    <source>
        <dbReference type="ARBA" id="ARBA00022448"/>
    </source>
</evidence>
<keyword evidence="5" id="KW-0547">Nucleotide-binding</keyword>
<dbReference type="InterPro" id="IPR003439">
    <property type="entry name" value="ABC_transporter-like_ATP-bd"/>
</dbReference>
<dbReference type="InterPro" id="IPR027417">
    <property type="entry name" value="P-loop_NTPase"/>
</dbReference>
<name>A0ABT9XI97_9BACL</name>
<dbReference type="EC" id="3.6.3.-" evidence="11"/>
<feature type="domain" description="ABC transporter" evidence="10">
    <location>
        <begin position="61"/>
        <end position="299"/>
    </location>
</feature>
<evidence type="ECO:0000256" key="8">
    <source>
        <dbReference type="ARBA" id="ARBA00023136"/>
    </source>
</evidence>
<evidence type="ECO:0000256" key="5">
    <source>
        <dbReference type="ARBA" id="ARBA00022741"/>
    </source>
</evidence>
<comment type="caution">
    <text evidence="11">The sequence shown here is derived from an EMBL/GenBank/DDBJ whole genome shotgun (WGS) entry which is preliminary data.</text>
</comment>
<dbReference type="GO" id="GO:0005524">
    <property type="term" value="F:ATP binding"/>
    <property type="evidence" value="ECO:0007669"/>
    <property type="project" value="UniProtKB-KW"/>
</dbReference>
<reference evidence="11 12" key="1">
    <citation type="submission" date="2023-07" db="EMBL/GenBank/DDBJ databases">
        <title>Genomic Encyclopedia of Type Strains, Phase IV (KMG-IV): sequencing the most valuable type-strain genomes for metagenomic binning, comparative biology and taxonomic classification.</title>
        <authorList>
            <person name="Goeker M."/>
        </authorList>
    </citation>
    <scope>NUCLEOTIDE SEQUENCE [LARGE SCALE GENOMIC DNA]</scope>
    <source>
        <strain evidence="11 12">DSM 4006</strain>
    </source>
</reference>
<dbReference type="PANTHER" id="PTHR43553">
    <property type="entry name" value="HEAVY METAL TRANSPORTER"/>
    <property type="match status" value="1"/>
</dbReference>
<dbReference type="PANTHER" id="PTHR43553:SF24">
    <property type="entry name" value="ENERGY-COUPLING FACTOR TRANSPORTER ATP-BINDING PROTEIN ECFA1"/>
    <property type="match status" value="1"/>
</dbReference>
<keyword evidence="11" id="KW-0378">Hydrolase</keyword>
<feature type="compositionally biased region" description="Basic and acidic residues" evidence="9">
    <location>
        <begin position="40"/>
        <end position="55"/>
    </location>
</feature>
<evidence type="ECO:0000259" key="10">
    <source>
        <dbReference type="PROSITE" id="PS50893"/>
    </source>
</evidence>
<dbReference type="NCBIfam" id="NF010167">
    <property type="entry name" value="PRK13648.1"/>
    <property type="match status" value="3"/>
</dbReference>
<evidence type="ECO:0000256" key="2">
    <source>
        <dbReference type="ARBA" id="ARBA00005417"/>
    </source>
</evidence>
<dbReference type="InterPro" id="IPR030947">
    <property type="entry name" value="EcfA_1"/>
</dbReference>
<dbReference type="SUPFAM" id="SSF52540">
    <property type="entry name" value="P-loop containing nucleoside triphosphate hydrolases"/>
    <property type="match status" value="2"/>
</dbReference>
<dbReference type="Proteomes" id="UP001232973">
    <property type="component" value="Unassembled WGS sequence"/>
</dbReference>
<proteinExistence type="inferred from homology"/>
<dbReference type="Pfam" id="PF00005">
    <property type="entry name" value="ABC_tran"/>
    <property type="match status" value="2"/>
</dbReference>
<comment type="subcellular location">
    <subcellularLocation>
        <location evidence="1">Cell membrane</location>
        <topology evidence="1">Peripheral membrane protein</topology>
    </subcellularLocation>
</comment>
<dbReference type="InterPro" id="IPR015856">
    <property type="entry name" value="ABC_transpr_CbiO/EcfA_su"/>
</dbReference>
<sequence length="708" mass="75721">MRKSSPPQRVDDQALQWNDRAQADAILTLEHVSFVYPHRPGHDVGGEGGRARGRDGNSPAPAERDVPRNAAEPAPNGDGYAVRDVSLTVHAGEYVAILGRNGSGKSTLAKLMNGLLRPTEGRVLVGAWETTDRARLREIRRRVGMVFQTPDNQMVSTVVEEDVAFGLENYSVPYDEMRARVTDALSRVGMEAHRKRPPHQLSGGQKQRVAIASVIAMQPDCIVFDEATSMLDVEGRSDVTQLMRTLHADGIAIVAITHHMEEALQADRVVVMDAGRIVLEGTPREVFSNVETLRALGLDVPIAADMAVRLNRAFAQASVPFPVDVFTPAEFCEAWRTWRAALPAGTPFEAPASAAENGAANRPASAAENGAANRPASAPVNGAAEASAKPAGDAAGSVQASAADPVIDVRELAHVYLANTPLAHPALHDVTLEVGRGEIVAIVGQTGSGKSTLVQHFNALLTPQRGTVVVDGVDLTNPKADVKRVRRTVGLVFQSPEDQVFETLIGDDIAYGPFQFGLPLAEVRERVRQAMAWVGLDFAWRDRPVQALSGGQKRKVAIAGVLALRPQVMVLDEPTAGLDPQAREELLENLRRLRDESGMTLVIVTHQMEEVARLADRVIVMANGTVVLTCDTKTLFADARRLQALHLGLPESVALLRALAEQGEPVDPVQLTRDAAFAALCGLLGAGADGAHAPDPSSGIEVTTDGDS</sequence>
<evidence type="ECO:0000313" key="11">
    <source>
        <dbReference type="EMBL" id="MDQ0190020.1"/>
    </source>
</evidence>
<dbReference type="GO" id="GO:0016787">
    <property type="term" value="F:hydrolase activity"/>
    <property type="evidence" value="ECO:0007669"/>
    <property type="project" value="UniProtKB-KW"/>
</dbReference>
<evidence type="ECO:0000256" key="9">
    <source>
        <dbReference type="SAM" id="MobiDB-lite"/>
    </source>
</evidence>
<feature type="domain" description="ABC transporter" evidence="10">
    <location>
        <begin position="407"/>
        <end position="648"/>
    </location>
</feature>
<dbReference type="InterPro" id="IPR017871">
    <property type="entry name" value="ABC_transporter-like_CS"/>
</dbReference>
<keyword evidence="3" id="KW-0813">Transport</keyword>
<dbReference type="CDD" id="cd03225">
    <property type="entry name" value="ABC_cobalt_CbiO_domain1"/>
    <property type="match status" value="2"/>
</dbReference>
<protein>
    <submittedName>
        <fullName evidence="11">Energy-coupling factor transport system ATP-binding protein</fullName>
        <ecNumber evidence="11">3.6.3.-</ecNumber>
    </submittedName>
</protein>
<evidence type="ECO:0000256" key="1">
    <source>
        <dbReference type="ARBA" id="ARBA00004202"/>
    </source>
</evidence>
<keyword evidence="7" id="KW-1278">Translocase</keyword>
<evidence type="ECO:0000256" key="6">
    <source>
        <dbReference type="ARBA" id="ARBA00022840"/>
    </source>
</evidence>
<accession>A0ABT9XI97</accession>
<dbReference type="InterPro" id="IPR050095">
    <property type="entry name" value="ECF_ABC_transporter_ATP-bd"/>
</dbReference>
<keyword evidence="12" id="KW-1185">Reference proteome</keyword>
<organism evidence="11 12">
    <name type="scientific">Alicyclobacillus cycloheptanicus</name>
    <dbReference type="NCBI Taxonomy" id="1457"/>
    <lineage>
        <taxon>Bacteria</taxon>
        <taxon>Bacillati</taxon>
        <taxon>Bacillota</taxon>
        <taxon>Bacilli</taxon>
        <taxon>Bacillales</taxon>
        <taxon>Alicyclobacillaceae</taxon>
        <taxon>Alicyclobacillus</taxon>
    </lineage>
</organism>
<feature type="region of interest" description="Disordered" evidence="9">
    <location>
        <begin position="38"/>
        <end position="79"/>
    </location>
</feature>
<evidence type="ECO:0000313" key="12">
    <source>
        <dbReference type="Proteomes" id="UP001232973"/>
    </source>
</evidence>
<evidence type="ECO:0000256" key="4">
    <source>
        <dbReference type="ARBA" id="ARBA00022475"/>
    </source>
</evidence>
<comment type="similarity">
    <text evidence="2">Belongs to the ABC transporter superfamily.</text>
</comment>
<dbReference type="PROSITE" id="PS50893">
    <property type="entry name" value="ABC_TRANSPORTER_2"/>
    <property type="match status" value="2"/>
</dbReference>
<keyword evidence="6 11" id="KW-0067">ATP-binding</keyword>
<dbReference type="PROSITE" id="PS00211">
    <property type="entry name" value="ABC_TRANSPORTER_1"/>
    <property type="match status" value="2"/>
</dbReference>
<dbReference type="Gene3D" id="3.40.50.300">
    <property type="entry name" value="P-loop containing nucleotide triphosphate hydrolases"/>
    <property type="match status" value="2"/>
</dbReference>
<dbReference type="InterPro" id="IPR003593">
    <property type="entry name" value="AAA+_ATPase"/>
</dbReference>
<gene>
    <name evidence="11" type="ORF">J2S03_001883</name>
</gene>
<dbReference type="NCBIfam" id="TIGR04520">
    <property type="entry name" value="ECF_ATPase_1"/>
    <property type="match status" value="1"/>
</dbReference>
<feature type="compositionally biased region" description="Low complexity" evidence="9">
    <location>
        <begin position="352"/>
        <end position="378"/>
    </location>
</feature>
<dbReference type="EMBL" id="JAUSTP010000013">
    <property type="protein sequence ID" value="MDQ0190020.1"/>
    <property type="molecule type" value="Genomic_DNA"/>
</dbReference>
<evidence type="ECO:0000256" key="7">
    <source>
        <dbReference type="ARBA" id="ARBA00022967"/>
    </source>
</evidence>
<dbReference type="SMART" id="SM00382">
    <property type="entry name" value="AAA"/>
    <property type="match status" value="2"/>
</dbReference>
<dbReference type="RefSeq" id="WP_274454723.1">
    <property type="nucleotide sequence ID" value="NZ_CP067097.1"/>
</dbReference>
<keyword evidence="8" id="KW-0472">Membrane</keyword>